<gene>
    <name evidence="1" type="ORF">MNBD_GAMMA08-1697</name>
</gene>
<reference evidence="1" key="1">
    <citation type="submission" date="2018-06" db="EMBL/GenBank/DDBJ databases">
        <authorList>
            <person name="Zhirakovskaya E."/>
        </authorList>
    </citation>
    <scope>NUCLEOTIDE SEQUENCE</scope>
</reference>
<evidence type="ECO:0000313" key="1">
    <source>
        <dbReference type="EMBL" id="VAW66035.1"/>
    </source>
</evidence>
<dbReference type="EMBL" id="UOFH01000335">
    <property type="protein sequence ID" value="VAW66035.1"/>
    <property type="molecule type" value="Genomic_DNA"/>
</dbReference>
<protein>
    <submittedName>
        <fullName evidence="1">Uncharacterized protein</fullName>
    </submittedName>
</protein>
<dbReference type="AlphaFoldDB" id="A0A3B0XCL7"/>
<accession>A0A3B0XCL7</accession>
<name>A0A3B0XCL7_9ZZZZ</name>
<proteinExistence type="predicted"/>
<organism evidence="1">
    <name type="scientific">hydrothermal vent metagenome</name>
    <dbReference type="NCBI Taxonomy" id="652676"/>
    <lineage>
        <taxon>unclassified sequences</taxon>
        <taxon>metagenomes</taxon>
        <taxon>ecological metagenomes</taxon>
    </lineage>
</organism>
<sequence length="109" mass="12689">MLPIPKDKKLEVYFRVEAGCLGPQGEDIVDDFCATAQKAVNEINAEFVHWNIVPRTNKQLPEMEYKLNNKKLSHEKAEKYLHLFNENLDEFEMNLNDKLALLIDDFLGH</sequence>